<name>A0ABY1VNX5_9ACTO</name>
<comment type="caution">
    <text evidence="1">The sequence shown here is derived from an EMBL/GenBank/DDBJ whole genome shotgun (WGS) entry which is preliminary data.</text>
</comment>
<proteinExistence type="predicted"/>
<dbReference type="Proteomes" id="UP000250006">
    <property type="component" value="Unassembled WGS sequence"/>
</dbReference>
<accession>A0ABY1VNX5</accession>
<evidence type="ECO:0000313" key="2">
    <source>
        <dbReference type="Proteomes" id="UP000250006"/>
    </source>
</evidence>
<keyword evidence="2" id="KW-1185">Reference proteome</keyword>
<organism evidence="1 2">
    <name type="scientific">Actinomyces bovis</name>
    <dbReference type="NCBI Taxonomy" id="1658"/>
    <lineage>
        <taxon>Bacteria</taxon>
        <taxon>Bacillati</taxon>
        <taxon>Actinomycetota</taxon>
        <taxon>Actinomycetes</taxon>
        <taxon>Actinomycetales</taxon>
        <taxon>Actinomycetaceae</taxon>
        <taxon>Actinomyces</taxon>
    </lineage>
</organism>
<dbReference type="Gene3D" id="2.130.10.10">
    <property type="entry name" value="YVTN repeat-like/Quinoprotein amine dehydrogenase"/>
    <property type="match status" value="1"/>
</dbReference>
<gene>
    <name evidence="1" type="ORF">NCTC11535_01436</name>
</gene>
<dbReference type="EMBL" id="UAPQ01000008">
    <property type="protein sequence ID" value="SPT53755.1"/>
    <property type="molecule type" value="Genomic_DNA"/>
</dbReference>
<reference evidence="1 2" key="1">
    <citation type="submission" date="2018-06" db="EMBL/GenBank/DDBJ databases">
        <authorList>
            <consortium name="Pathogen Informatics"/>
            <person name="Doyle S."/>
        </authorList>
    </citation>
    <scope>NUCLEOTIDE SEQUENCE [LARGE SCALE GENOMIC DNA]</scope>
    <source>
        <strain evidence="1 2">NCTC11535</strain>
    </source>
</reference>
<sequence>MKRSLGTRDARMSLEQTINHRLSQYPRVKRLLKRGYQTAFAIGAPGKQMVGNVEVISPNDDREYFFGYYDKSPWDASGTKVLCMSAKDTVSAVAPKDVLDLLVLDMHDNRQVLKVAESRSWNVQQGCMAQWLGPDYGSKIIFNDFRSGLFCSVIVDIHTRQERIIPSPVYSVSSDGSFALTLDFARLHRLRPGYGYSNVPDATDGQLVPDGAAVSKIDLRTGEVSRVLEFSELLSLDHRDDMEGAEHKVNHLMLNPSDERFMVLHRWYVKGRKYTRLVTCGVDGKDIWNLSDEGMVSHCFWKNDSTVLAFARRQAFNGYFLLEDGTTKASRLWPDIENDGHPSYSPSGEYVLFDSYPDRRRLSSIKIFNEAGSIRETIARVYAPFRYDNDVRCDLHPRWRRDGGAICFDGAFEGRRRLYQVDLGKFGTLKGA</sequence>
<protein>
    <recommendedName>
        <fullName evidence="3">Translocation protein TolB</fullName>
    </recommendedName>
</protein>
<dbReference type="SUPFAM" id="SSF82171">
    <property type="entry name" value="DPP6 N-terminal domain-like"/>
    <property type="match status" value="1"/>
</dbReference>
<evidence type="ECO:0008006" key="3">
    <source>
        <dbReference type="Google" id="ProtNLM"/>
    </source>
</evidence>
<dbReference type="InterPro" id="IPR015943">
    <property type="entry name" value="WD40/YVTN_repeat-like_dom_sf"/>
</dbReference>
<evidence type="ECO:0000313" key="1">
    <source>
        <dbReference type="EMBL" id="SPT53755.1"/>
    </source>
</evidence>